<evidence type="ECO:0000313" key="2">
    <source>
        <dbReference type="Proteomes" id="UP000033109"/>
    </source>
</evidence>
<reference evidence="1 2" key="1">
    <citation type="journal article" date="2015" name="Sci. Rep.">
        <title>Unraveling adaptation of Pontibacter korlensis to radiation and infertility in desert through complete genome and comparative transcriptomic analysis.</title>
        <authorList>
            <person name="Dai J."/>
            <person name="Dai W."/>
            <person name="Qiu C."/>
            <person name="Yang Z."/>
            <person name="Zhang Y."/>
            <person name="Zhou M."/>
            <person name="Zhang L."/>
            <person name="Fang C."/>
            <person name="Gao Q."/>
            <person name="Yang Q."/>
            <person name="Li X."/>
            <person name="Wang Z."/>
            <person name="Wang Z."/>
            <person name="Jia Z."/>
            <person name="Chen X."/>
        </authorList>
    </citation>
    <scope>NUCLEOTIDE SEQUENCE [LARGE SCALE GENOMIC DNA]</scope>
    <source>
        <strain evidence="1 2">X14-1T</strain>
    </source>
</reference>
<dbReference type="AlphaFoldDB" id="A0A0E3ZCZ0"/>
<dbReference type="Proteomes" id="UP000033109">
    <property type="component" value="Chromosome"/>
</dbReference>
<dbReference type="Gene3D" id="1.10.357.10">
    <property type="entry name" value="Tetracycline Repressor, domain 2"/>
    <property type="match status" value="1"/>
</dbReference>
<proteinExistence type="predicted"/>
<keyword evidence="2" id="KW-1185">Reference proteome</keyword>
<protein>
    <recommendedName>
        <fullName evidence="3">TetR family transcriptional regulator</fullName>
    </recommendedName>
</protein>
<evidence type="ECO:0000313" key="1">
    <source>
        <dbReference type="EMBL" id="AKD02763.1"/>
    </source>
</evidence>
<dbReference type="EMBL" id="CP009621">
    <property type="protein sequence ID" value="AKD02763.1"/>
    <property type="molecule type" value="Genomic_DNA"/>
</dbReference>
<dbReference type="RefSeq" id="WP_046309703.1">
    <property type="nucleotide sequence ID" value="NZ_CBCSCY010000001.1"/>
</dbReference>
<organism evidence="1 2">
    <name type="scientific">Pontibacter korlensis</name>
    <dbReference type="NCBI Taxonomy" id="400092"/>
    <lineage>
        <taxon>Bacteria</taxon>
        <taxon>Pseudomonadati</taxon>
        <taxon>Bacteroidota</taxon>
        <taxon>Cytophagia</taxon>
        <taxon>Cytophagales</taxon>
        <taxon>Hymenobacteraceae</taxon>
        <taxon>Pontibacter</taxon>
    </lineage>
</organism>
<gene>
    <name evidence="1" type="ORF">PKOR_06055</name>
</gene>
<dbReference type="OrthoDB" id="881297at2"/>
<dbReference type="HOGENOM" id="CLU_069356_30_0_10"/>
<accession>A0A0E3ZCZ0</accession>
<dbReference type="STRING" id="400092.PKOR_06055"/>
<dbReference type="KEGG" id="pko:PKOR_06055"/>
<dbReference type="SUPFAM" id="SSF48498">
    <property type="entry name" value="Tetracyclin repressor-like, C-terminal domain"/>
    <property type="match status" value="1"/>
</dbReference>
<sequence>MVLPEMIFSQLRQVLTTEGIEHHREEDLVARLGVQAQDYRALFSGKEDMVRKVVQYDLQEQEREDKLLLKNAENPVEEIILLLQSGIRRLREVNPAYIIDLQQYYPAVWQMCLEHLNTYNYYLNLSIINNGVVQGYFRKDINLQLVTKIILEQFNMIVNPAFFPPDRYELGEVFRSVYMYYVRGICTDKGGKLAEEYFSKNNI</sequence>
<dbReference type="InterPro" id="IPR036271">
    <property type="entry name" value="Tet_transcr_reg_TetR-rel_C_sf"/>
</dbReference>
<name>A0A0E3ZCZ0_9BACT</name>
<evidence type="ECO:0008006" key="3">
    <source>
        <dbReference type="Google" id="ProtNLM"/>
    </source>
</evidence>
<dbReference type="PATRIC" id="fig|400092.3.peg.1347"/>